<keyword evidence="9" id="KW-1185">Reference proteome</keyword>
<dbReference type="InterPro" id="IPR016461">
    <property type="entry name" value="COMT-like"/>
</dbReference>
<evidence type="ECO:0000313" key="9">
    <source>
        <dbReference type="Proteomes" id="UP001293593"/>
    </source>
</evidence>
<evidence type="ECO:0000256" key="2">
    <source>
        <dbReference type="ARBA" id="ARBA00022679"/>
    </source>
</evidence>
<dbReference type="SUPFAM" id="SSF53335">
    <property type="entry name" value="S-adenosyl-L-methionine-dependent methyltransferases"/>
    <property type="match status" value="1"/>
</dbReference>
<dbReference type="PIRSF" id="PIRSF005739">
    <property type="entry name" value="O-mtase"/>
    <property type="match status" value="1"/>
</dbReference>
<dbReference type="InterPro" id="IPR001077">
    <property type="entry name" value="COMT_C"/>
</dbReference>
<dbReference type="PANTHER" id="PTHR11746">
    <property type="entry name" value="O-METHYLTRANSFERASE"/>
    <property type="match status" value="1"/>
</dbReference>
<organism evidence="8 9">
    <name type="scientific">Acacia crassicarpa</name>
    <name type="common">northern wattle</name>
    <dbReference type="NCBI Taxonomy" id="499986"/>
    <lineage>
        <taxon>Eukaryota</taxon>
        <taxon>Viridiplantae</taxon>
        <taxon>Streptophyta</taxon>
        <taxon>Embryophyta</taxon>
        <taxon>Tracheophyta</taxon>
        <taxon>Spermatophyta</taxon>
        <taxon>Magnoliopsida</taxon>
        <taxon>eudicotyledons</taxon>
        <taxon>Gunneridae</taxon>
        <taxon>Pentapetalae</taxon>
        <taxon>rosids</taxon>
        <taxon>fabids</taxon>
        <taxon>Fabales</taxon>
        <taxon>Fabaceae</taxon>
        <taxon>Caesalpinioideae</taxon>
        <taxon>mimosoid clade</taxon>
        <taxon>Acacieae</taxon>
        <taxon>Acacia</taxon>
    </lineage>
</organism>
<gene>
    <name evidence="8" type="ORF">QN277_008946</name>
</gene>
<dbReference type="AlphaFoldDB" id="A0AAE1JQX7"/>
<keyword evidence="1" id="KW-0489">Methyltransferase</keyword>
<dbReference type="FunFam" id="1.10.10.10:FF:000213">
    <property type="entry name" value="Coniferyl alcohol 9-O-methyltransferase"/>
    <property type="match status" value="1"/>
</dbReference>
<keyword evidence="3" id="KW-0949">S-adenosyl-L-methionine</keyword>
<keyword evidence="2" id="KW-0808">Transferase</keyword>
<feature type="domain" description="O-methyltransferase C-terminal" evidence="6">
    <location>
        <begin position="134"/>
        <end position="345"/>
    </location>
</feature>
<dbReference type="InterPro" id="IPR012967">
    <property type="entry name" value="COMT_dimerisation"/>
</dbReference>
<feature type="domain" description="O-methyltransferase dimerisation" evidence="7">
    <location>
        <begin position="23"/>
        <end position="113"/>
    </location>
</feature>
<dbReference type="Proteomes" id="UP001293593">
    <property type="component" value="Unassembled WGS sequence"/>
</dbReference>
<dbReference type="PROSITE" id="PS51683">
    <property type="entry name" value="SAM_OMT_II"/>
    <property type="match status" value="1"/>
</dbReference>
<dbReference type="EC" id="2.1.1.150" evidence="5"/>
<accession>A0AAE1JQX7</accession>
<evidence type="ECO:0000259" key="6">
    <source>
        <dbReference type="Pfam" id="PF00891"/>
    </source>
</evidence>
<dbReference type="EMBL" id="JAWXYG010000013">
    <property type="protein sequence ID" value="KAK4256025.1"/>
    <property type="molecule type" value="Genomic_DNA"/>
</dbReference>
<evidence type="ECO:0000256" key="5">
    <source>
        <dbReference type="ARBA" id="ARBA00066355"/>
    </source>
</evidence>
<reference evidence="8" key="1">
    <citation type="submission" date="2023-10" db="EMBL/GenBank/DDBJ databases">
        <title>Chromosome-level genome of the transformable northern wattle, Acacia crassicarpa.</title>
        <authorList>
            <person name="Massaro I."/>
            <person name="Sinha N.R."/>
            <person name="Poethig S."/>
            <person name="Leichty A.R."/>
        </authorList>
    </citation>
    <scope>NUCLEOTIDE SEQUENCE</scope>
    <source>
        <strain evidence="8">Acra3RX</strain>
        <tissue evidence="8">Leaf</tissue>
    </source>
</reference>
<name>A0AAE1JQX7_9FABA</name>
<comment type="catalytic activity">
    <reaction evidence="4">
        <text>a 7-hydroxyisoflavone + S-adenosyl-L-methionine = a 7-methoxyisoflavone + S-adenosyl-L-homocysteine + H(+)</text>
        <dbReference type="Rhea" id="RHEA:17933"/>
        <dbReference type="ChEBI" id="CHEBI:15378"/>
        <dbReference type="ChEBI" id="CHEBI:55465"/>
        <dbReference type="ChEBI" id="CHEBI:57856"/>
        <dbReference type="ChEBI" id="CHEBI:59789"/>
        <dbReference type="ChEBI" id="CHEBI:140356"/>
        <dbReference type="EC" id="2.1.1.150"/>
    </reaction>
</comment>
<dbReference type="Pfam" id="PF00891">
    <property type="entry name" value="Methyltransf_2"/>
    <property type="match status" value="1"/>
</dbReference>
<dbReference type="InterPro" id="IPR029063">
    <property type="entry name" value="SAM-dependent_MTases_sf"/>
</dbReference>
<dbReference type="FunFam" id="3.40.50.150:FF:000057">
    <property type="entry name" value="O-methyltransferase ZRP4"/>
    <property type="match status" value="1"/>
</dbReference>
<dbReference type="InterPro" id="IPR036388">
    <property type="entry name" value="WH-like_DNA-bd_sf"/>
</dbReference>
<proteinExistence type="predicted"/>
<dbReference type="Gene3D" id="3.40.50.150">
    <property type="entry name" value="Vaccinia Virus protein VP39"/>
    <property type="match status" value="1"/>
</dbReference>
<dbReference type="Pfam" id="PF08100">
    <property type="entry name" value="Dimerisation"/>
    <property type="match status" value="1"/>
</dbReference>
<dbReference type="GO" id="GO:0009717">
    <property type="term" value="P:isoflavonoid biosynthetic process"/>
    <property type="evidence" value="ECO:0007669"/>
    <property type="project" value="UniProtKB-ARBA"/>
</dbReference>
<evidence type="ECO:0000259" key="7">
    <source>
        <dbReference type="Pfam" id="PF08100"/>
    </source>
</evidence>
<dbReference type="InterPro" id="IPR036390">
    <property type="entry name" value="WH_DNA-bd_sf"/>
</dbReference>
<sequence length="364" mass="41090">MASQNEGHEAAIRRLLEAQTHGWNHIFSFINSMSLRSAIELNIPDIIHKHGKPMPLHLLASSLQIQPSKAPHLRRLMRFLTHTGFFSLQKLPETSDDPEGYVLTDTSTLFLKDHPFTLAPLSHCSLDPLLVKSWEHLPAWFQNNDPTPFETAYGKPFYDYAWHVPRIFNNINDYMAGDSKLVAKVLVEQCRDVFKGCGSLVDVGGNTGTMAKALAEAFPEMECTVFDLPYVVGDLKDCGNLKFVQGDMFQTIPPPADIIMLKWVLCDWDDETCLKLLKNLKEAVTSKGKRGKLVIIEEVVEHDKADYDDESVETLLQFDVATMVQVPGKERNEKEWAHLFSSAGFTTYKITPNLGIRSLIEVFP</sequence>
<dbReference type="GO" id="GO:0032259">
    <property type="term" value="P:methylation"/>
    <property type="evidence" value="ECO:0007669"/>
    <property type="project" value="UniProtKB-KW"/>
</dbReference>
<dbReference type="Gene3D" id="1.10.10.10">
    <property type="entry name" value="Winged helix-like DNA-binding domain superfamily/Winged helix DNA-binding domain"/>
    <property type="match status" value="1"/>
</dbReference>
<evidence type="ECO:0000256" key="1">
    <source>
        <dbReference type="ARBA" id="ARBA00022603"/>
    </source>
</evidence>
<evidence type="ECO:0000313" key="8">
    <source>
        <dbReference type="EMBL" id="KAK4256025.1"/>
    </source>
</evidence>
<dbReference type="GO" id="GO:0046983">
    <property type="term" value="F:protein dimerization activity"/>
    <property type="evidence" value="ECO:0007669"/>
    <property type="project" value="InterPro"/>
</dbReference>
<dbReference type="GO" id="GO:0033800">
    <property type="term" value="F:isoflavone 7-O-methyltransferase activity"/>
    <property type="evidence" value="ECO:0007669"/>
    <property type="project" value="UniProtKB-EC"/>
</dbReference>
<dbReference type="SUPFAM" id="SSF46785">
    <property type="entry name" value="Winged helix' DNA-binding domain"/>
    <property type="match status" value="1"/>
</dbReference>
<evidence type="ECO:0000256" key="4">
    <source>
        <dbReference type="ARBA" id="ARBA00050968"/>
    </source>
</evidence>
<evidence type="ECO:0000256" key="3">
    <source>
        <dbReference type="ARBA" id="ARBA00022691"/>
    </source>
</evidence>
<comment type="caution">
    <text evidence="8">The sequence shown here is derived from an EMBL/GenBank/DDBJ whole genome shotgun (WGS) entry which is preliminary data.</text>
</comment>
<protein>
    <recommendedName>
        <fullName evidence="5">isoflavone 7-O-methyltransferase</fullName>
        <ecNumber evidence="5">2.1.1.150</ecNumber>
    </recommendedName>
</protein>